<evidence type="ECO:0000256" key="3">
    <source>
        <dbReference type="PROSITE-ProRule" id="PRU00023"/>
    </source>
</evidence>
<evidence type="ECO:0000256" key="1">
    <source>
        <dbReference type="ARBA" id="ARBA00022737"/>
    </source>
</evidence>
<keyword evidence="1" id="KW-0677">Repeat</keyword>
<dbReference type="InterPro" id="IPR002110">
    <property type="entry name" value="Ankyrin_rpt"/>
</dbReference>
<name>A0A7S2FUE0_9EUKA</name>
<dbReference type="SMART" id="SM00248">
    <property type="entry name" value="ANK"/>
    <property type="match status" value="2"/>
</dbReference>
<dbReference type="AlphaFoldDB" id="A0A7S2FUE0"/>
<evidence type="ECO:0000256" key="2">
    <source>
        <dbReference type="ARBA" id="ARBA00023043"/>
    </source>
</evidence>
<reference evidence="4" key="1">
    <citation type="submission" date="2021-01" db="EMBL/GenBank/DDBJ databases">
        <authorList>
            <person name="Corre E."/>
            <person name="Pelletier E."/>
            <person name="Niang G."/>
            <person name="Scheremetjew M."/>
            <person name="Finn R."/>
            <person name="Kale V."/>
            <person name="Holt S."/>
            <person name="Cochrane G."/>
            <person name="Meng A."/>
            <person name="Brown T."/>
            <person name="Cohen L."/>
        </authorList>
    </citation>
    <scope>NUCLEOTIDE SEQUENCE</scope>
    <source>
        <strain evidence="4">UTEX LB 985</strain>
    </source>
</reference>
<feature type="repeat" description="ANK" evidence="3">
    <location>
        <begin position="311"/>
        <end position="343"/>
    </location>
</feature>
<gene>
    <name evidence="4" type="ORF">CBRE1094_LOCUS5807</name>
</gene>
<feature type="repeat" description="ANK" evidence="3">
    <location>
        <begin position="350"/>
        <end position="382"/>
    </location>
</feature>
<protein>
    <submittedName>
        <fullName evidence="4">Uncharacterized protein</fullName>
    </submittedName>
</protein>
<sequence length="413" mass="45485">MTIFEMQMGMIDRGAELGWVSMYPHEKECLFPPLTGVEALRADVDGMMLNIKARMSINLSAQTLEQVLSRRRKMLMDMSTGIEFELRDTLGDGPLYKVALNILRRAMAYGALAHTPDWFNDDDNFSQVLNEVLYLQRLLTTEVKRLEAALDKPELILKNWKARGPARVMLLAGWCFTRSTSVDAFIDLRESELTPTDGEHLARLMHAFPKLTALDVRGNETLGERGSAALINFMNMQKANRNVTSVPRSLLGVGGTGGPSLNIPKQLPHYECLMLCAELEGNVFAEGVSASMGGKSKGSSTLNRRGGQAGDGWQPLIWAAKDGNLTIVNQLLDNGHDIDKTEPISDKGGSAWGPLHFAAAKGHMKVLECLLQRNANPLVQDKHGLVARQHAEKKGFKEAVKLLKAAEDAAPRK</sequence>
<dbReference type="EMBL" id="HBGU01010492">
    <property type="protein sequence ID" value="CAD9413582.1"/>
    <property type="molecule type" value="Transcribed_RNA"/>
</dbReference>
<evidence type="ECO:0000313" key="4">
    <source>
        <dbReference type="EMBL" id="CAD9413582.1"/>
    </source>
</evidence>
<dbReference type="PROSITE" id="PS50297">
    <property type="entry name" value="ANK_REP_REGION"/>
    <property type="match status" value="2"/>
</dbReference>
<dbReference type="PROSITE" id="PS50088">
    <property type="entry name" value="ANK_REPEAT"/>
    <property type="match status" value="2"/>
</dbReference>
<accession>A0A7S2FUE0</accession>
<dbReference type="InterPro" id="IPR036770">
    <property type="entry name" value="Ankyrin_rpt-contain_sf"/>
</dbReference>
<dbReference type="PANTHER" id="PTHR24171">
    <property type="entry name" value="ANKYRIN REPEAT DOMAIN-CONTAINING PROTEIN 39-RELATED"/>
    <property type="match status" value="1"/>
</dbReference>
<organism evidence="4">
    <name type="scientific">Haptolina brevifila</name>
    <dbReference type="NCBI Taxonomy" id="156173"/>
    <lineage>
        <taxon>Eukaryota</taxon>
        <taxon>Haptista</taxon>
        <taxon>Haptophyta</taxon>
        <taxon>Prymnesiophyceae</taxon>
        <taxon>Prymnesiales</taxon>
        <taxon>Prymnesiaceae</taxon>
        <taxon>Haptolina</taxon>
    </lineage>
</organism>
<dbReference type="Pfam" id="PF12796">
    <property type="entry name" value="Ank_2"/>
    <property type="match status" value="1"/>
</dbReference>
<dbReference type="Gene3D" id="1.25.40.20">
    <property type="entry name" value="Ankyrin repeat-containing domain"/>
    <property type="match status" value="1"/>
</dbReference>
<dbReference type="SUPFAM" id="SSF48403">
    <property type="entry name" value="Ankyrin repeat"/>
    <property type="match status" value="1"/>
</dbReference>
<dbReference type="Gene3D" id="3.90.176.10">
    <property type="entry name" value="Toxin ADP-ribosyltransferase, Chain A, domain 1"/>
    <property type="match status" value="1"/>
</dbReference>
<proteinExistence type="predicted"/>
<dbReference type="PANTHER" id="PTHR24171:SF9">
    <property type="entry name" value="ANKYRIN REPEAT DOMAIN-CONTAINING PROTEIN 39"/>
    <property type="match status" value="1"/>
</dbReference>
<keyword evidence="2 3" id="KW-0040">ANK repeat</keyword>